<sequence>MREIRTQVVVAGAGPVGLWLAGELRVGGVDVLLIDQAPQRTDDRRAGSLQSRTLEVFDQRGYLEPMLAVGSPGQYAHYSGIVLSLEDFDVPYRYALQLFQDRVERLLEKRVTQLGARPTWGTAVIGLSQDADEVVVRAQTAEGEVLIHADYVVGCDGGHSAVRKLAGIGFSGTDPTLSAIAADPVVMDDPPVIEGFPFDRPGTNGHYTILLAAEGWYRVGVVEYDPSLAEREPSADELRAAMRRVIGSDFGLHDTDRVKLFGDTTRQADRYRDGRVLLAGDAAHVHFPAGGQGLNTGVQDAANLGWKLAAVVRGDATVDLLDTYHAERHLAGEIVQQNTRAQVALNRPDDHHRPLRETMRWLATEPTVTKLLGGMISALALRYPSEAGGMAGMRLPDVHVRTTDGDVRLFELLRRGRPLLVDLTDGMDLSDVAEGWAGRIDLVTGTATVPEWTLPQGERIAVPEVMLVRPDGYVGWSSTAGIDGLVEALGTWCGPVRKASQQRSGKAPVPTALPAGAP</sequence>
<feature type="domain" description="FAD-binding" evidence="5">
    <location>
        <begin position="5"/>
        <end position="338"/>
    </location>
</feature>
<dbReference type="SUPFAM" id="SSF51905">
    <property type="entry name" value="FAD/NAD(P)-binding domain"/>
    <property type="match status" value="1"/>
</dbReference>
<evidence type="ECO:0000313" key="6">
    <source>
        <dbReference type="EMBL" id="GAA1695518.1"/>
    </source>
</evidence>
<comment type="caution">
    <text evidence="6">The sequence shown here is derived from an EMBL/GenBank/DDBJ whole genome shotgun (WGS) entry which is preliminary data.</text>
</comment>
<evidence type="ECO:0000256" key="3">
    <source>
        <dbReference type="ARBA" id="ARBA00022827"/>
    </source>
</evidence>
<evidence type="ECO:0000313" key="7">
    <source>
        <dbReference type="Proteomes" id="UP001500280"/>
    </source>
</evidence>
<dbReference type="PANTHER" id="PTHR43004:SF19">
    <property type="entry name" value="BINDING MONOOXYGENASE, PUTATIVE (JCVI)-RELATED"/>
    <property type="match status" value="1"/>
</dbReference>
<dbReference type="InterPro" id="IPR050641">
    <property type="entry name" value="RIFMO-like"/>
</dbReference>
<dbReference type="Gene3D" id="3.30.70.2450">
    <property type="match status" value="1"/>
</dbReference>
<dbReference type="GO" id="GO:0004497">
    <property type="term" value="F:monooxygenase activity"/>
    <property type="evidence" value="ECO:0007669"/>
    <property type="project" value="UniProtKB-KW"/>
</dbReference>
<dbReference type="EMBL" id="BAAANF010000016">
    <property type="protein sequence ID" value="GAA1695518.1"/>
    <property type="molecule type" value="Genomic_DNA"/>
</dbReference>
<keyword evidence="6" id="KW-0560">Oxidoreductase</keyword>
<feature type="region of interest" description="Disordered" evidence="4">
    <location>
        <begin position="499"/>
        <end position="518"/>
    </location>
</feature>
<reference evidence="6 7" key="1">
    <citation type="journal article" date="2019" name="Int. J. Syst. Evol. Microbiol.">
        <title>The Global Catalogue of Microorganisms (GCM) 10K type strain sequencing project: providing services to taxonomists for standard genome sequencing and annotation.</title>
        <authorList>
            <consortium name="The Broad Institute Genomics Platform"/>
            <consortium name="The Broad Institute Genome Sequencing Center for Infectious Disease"/>
            <person name="Wu L."/>
            <person name="Ma J."/>
        </authorList>
    </citation>
    <scope>NUCLEOTIDE SEQUENCE [LARGE SCALE GENOMIC DNA]</scope>
    <source>
        <strain evidence="6 7">JCM 14307</strain>
    </source>
</reference>
<dbReference type="InterPro" id="IPR002938">
    <property type="entry name" value="FAD-bd"/>
</dbReference>
<proteinExistence type="predicted"/>
<dbReference type="Pfam" id="PF01494">
    <property type="entry name" value="FAD_binding_3"/>
    <property type="match status" value="1"/>
</dbReference>
<comment type="cofactor">
    <cofactor evidence="1">
        <name>FAD</name>
        <dbReference type="ChEBI" id="CHEBI:57692"/>
    </cofactor>
</comment>
<evidence type="ECO:0000256" key="2">
    <source>
        <dbReference type="ARBA" id="ARBA00022630"/>
    </source>
</evidence>
<name>A0ABN2HY65_9ACTN</name>
<dbReference type="PANTHER" id="PTHR43004">
    <property type="entry name" value="TRK SYSTEM POTASSIUM UPTAKE PROTEIN"/>
    <property type="match status" value="1"/>
</dbReference>
<dbReference type="InterPro" id="IPR036188">
    <property type="entry name" value="FAD/NAD-bd_sf"/>
</dbReference>
<keyword evidence="2" id="KW-0285">Flavoprotein</keyword>
<dbReference type="Pfam" id="PF21274">
    <property type="entry name" value="Rng_hyd_C"/>
    <property type="match status" value="1"/>
</dbReference>
<keyword evidence="3" id="KW-0274">FAD</keyword>
<evidence type="ECO:0000259" key="5">
    <source>
        <dbReference type="Pfam" id="PF01494"/>
    </source>
</evidence>
<keyword evidence="6" id="KW-0503">Monooxygenase</keyword>
<evidence type="ECO:0000256" key="4">
    <source>
        <dbReference type="SAM" id="MobiDB-lite"/>
    </source>
</evidence>
<protein>
    <submittedName>
        <fullName evidence="6">FAD-dependent monooxygenase</fullName>
    </submittedName>
</protein>
<evidence type="ECO:0000256" key="1">
    <source>
        <dbReference type="ARBA" id="ARBA00001974"/>
    </source>
</evidence>
<gene>
    <name evidence="6" type="ORF">GCM10009745_46640</name>
</gene>
<dbReference type="PRINTS" id="PR00420">
    <property type="entry name" value="RNGMNOXGNASE"/>
</dbReference>
<dbReference type="RefSeq" id="WP_344155661.1">
    <property type="nucleotide sequence ID" value="NZ_BAAANF010000016.1"/>
</dbReference>
<organism evidence="6 7">
    <name type="scientific">Kribbella yunnanensis</name>
    <dbReference type="NCBI Taxonomy" id="190194"/>
    <lineage>
        <taxon>Bacteria</taxon>
        <taxon>Bacillati</taxon>
        <taxon>Actinomycetota</taxon>
        <taxon>Actinomycetes</taxon>
        <taxon>Propionibacteriales</taxon>
        <taxon>Kribbellaceae</taxon>
        <taxon>Kribbella</taxon>
    </lineage>
</organism>
<dbReference type="Gene3D" id="3.40.30.120">
    <property type="match status" value="1"/>
</dbReference>
<accession>A0ABN2HY65</accession>
<keyword evidence="7" id="KW-1185">Reference proteome</keyword>
<dbReference type="Gene3D" id="3.50.50.60">
    <property type="entry name" value="FAD/NAD(P)-binding domain"/>
    <property type="match status" value="1"/>
</dbReference>
<dbReference type="Proteomes" id="UP001500280">
    <property type="component" value="Unassembled WGS sequence"/>
</dbReference>